<dbReference type="GO" id="GO:0008270">
    <property type="term" value="F:zinc ion binding"/>
    <property type="evidence" value="ECO:0007669"/>
    <property type="project" value="InterPro"/>
</dbReference>
<accession>A0A0U1MUT3</accession>
<evidence type="ECO:0000256" key="1">
    <source>
        <dbReference type="ARBA" id="ARBA00022722"/>
    </source>
</evidence>
<dbReference type="InterPro" id="IPR002711">
    <property type="entry name" value="HNH"/>
</dbReference>
<evidence type="ECO:0000313" key="10">
    <source>
        <dbReference type="EMBL" id="SUK44259.1"/>
    </source>
</evidence>
<protein>
    <recommendedName>
        <fullName evidence="4">Putative HNH nuclease YajD</fullName>
    </recommendedName>
</protein>
<dbReference type="GO" id="GO:0005829">
    <property type="term" value="C:cytosol"/>
    <property type="evidence" value="ECO:0007669"/>
    <property type="project" value="TreeGrafter"/>
</dbReference>
<dbReference type="Proteomes" id="UP000433366">
    <property type="component" value="Unassembled WGS sequence"/>
</dbReference>
<name>A0A0U1MUT3_STAAU</name>
<dbReference type="GO" id="GO:0004519">
    <property type="term" value="F:endonuclease activity"/>
    <property type="evidence" value="ECO:0007669"/>
    <property type="project" value="UniProtKB-KW"/>
</dbReference>
<dbReference type="AlphaFoldDB" id="A0A0U1MUT3"/>
<dbReference type="EMBL" id="WPVZ01000332">
    <property type="protein sequence ID" value="MVL44867.1"/>
    <property type="molecule type" value="Genomic_DNA"/>
</dbReference>
<evidence type="ECO:0000313" key="13">
    <source>
        <dbReference type="Proteomes" id="UP000255091"/>
    </source>
</evidence>
<sequence length="96" mass="11563">MKVYDTKDKRNKFYHSTSWNQLRMKAYLRDNRECQHCKREGKVVKGQNVHHIKPIDQRPDLALDINNLITLCIDCHNKVHGRVYGGTRKQWNDEQW</sequence>
<dbReference type="SMART" id="SM00507">
    <property type="entry name" value="HNHc"/>
    <property type="match status" value="1"/>
</dbReference>
<gene>
    <name evidence="6" type="ORF">BN1321_450027</name>
    <name evidence="9" type="ORF">CV021_02280</name>
    <name evidence="7" type="ORF">GO793_10955</name>
    <name evidence="8" type="ORF">GO941_05105</name>
    <name evidence="10" type="ORF">NCTC6133_01635</name>
</gene>
<dbReference type="PATRIC" id="fig|1280.3371.peg.1285"/>
<keyword evidence="1" id="KW-0540">Nuclease</keyword>
<dbReference type="GO" id="GO:0016787">
    <property type="term" value="F:hydrolase activity"/>
    <property type="evidence" value="ECO:0007669"/>
    <property type="project" value="UniProtKB-KW"/>
</dbReference>
<evidence type="ECO:0000313" key="15">
    <source>
        <dbReference type="Proteomes" id="UP000434412"/>
    </source>
</evidence>
<organism evidence="6 11">
    <name type="scientific">Staphylococcus aureus</name>
    <dbReference type="NCBI Taxonomy" id="1280"/>
    <lineage>
        <taxon>Bacteria</taxon>
        <taxon>Bacillati</taxon>
        <taxon>Bacillota</taxon>
        <taxon>Bacilli</taxon>
        <taxon>Bacillales</taxon>
        <taxon>Staphylococcaceae</taxon>
        <taxon>Staphylococcus</taxon>
    </lineage>
</organism>
<dbReference type="Proteomes" id="UP000238775">
    <property type="component" value="Unassembled WGS sequence"/>
</dbReference>
<dbReference type="Proteomes" id="UP000434412">
    <property type="component" value="Unassembled WGS sequence"/>
</dbReference>
<dbReference type="Proteomes" id="UP000039437">
    <property type="component" value="Unassembled WGS sequence"/>
</dbReference>
<evidence type="ECO:0000259" key="5">
    <source>
        <dbReference type="SMART" id="SM00507"/>
    </source>
</evidence>
<evidence type="ECO:0000313" key="11">
    <source>
        <dbReference type="Proteomes" id="UP000039437"/>
    </source>
</evidence>
<dbReference type="CDD" id="cd00085">
    <property type="entry name" value="HNHc"/>
    <property type="match status" value="1"/>
</dbReference>
<dbReference type="Proteomes" id="UP000255091">
    <property type="component" value="Unassembled WGS sequence"/>
</dbReference>
<reference evidence="14 15" key="4">
    <citation type="submission" date="2019-11" db="EMBL/GenBank/DDBJ databases">
        <title>Implementation of targeted gown and glove precautions to prevent Staphylococcus aureus acquisition in community-based nursing homes.</title>
        <authorList>
            <person name="Stine O.C."/>
        </authorList>
    </citation>
    <scope>NUCLEOTIDE SEQUENCE [LARGE SCALE GENOMIC DNA]</scope>
    <source>
        <strain evidence="8 15">S_2023.LVRQ.AN</strain>
        <strain evidence="7 14">S_4031.LGMP.AI</strain>
    </source>
</reference>
<comment type="similarity">
    <text evidence="3">Belongs to the HNH nuclease family.</text>
</comment>
<dbReference type="EMBL" id="WPRH01000593">
    <property type="protein sequence ID" value="MVI56368.1"/>
    <property type="molecule type" value="Genomic_DNA"/>
</dbReference>
<evidence type="ECO:0000256" key="4">
    <source>
        <dbReference type="ARBA" id="ARBA00040194"/>
    </source>
</evidence>
<keyword evidence="6" id="KW-0255">Endonuclease</keyword>
<dbReference type="InterPro" id="IPR003615">
    <property type="entry name" value="HNH_nuc"/>
</dbReference>
<keyword evidence="2" id="KW-0378">Hydrolase</keyword>
<feature type="domain" description="HNH nuclease" evidence="5">
    <location>
        <begin position="23"/>
        <end position="77"/>
    </location>
</feature>
<dbReference type="GO" id="GO:0003676">
    <property type="term" value="F:nucleic acid binding"/>
    <property type="evidence" value="ECO:0007669"/>
    <property type="project" value="InterPro"/>
</dbReference>
<evidence type="ECO:0000256" key="3">
    <source>
        <dbReference type="ARBA" id="ARBA00038412"/>
    </source>
</evidence>
<evidence type="ECO:0000313" key="7">
    <source>
        <dbReference type="EMBL" id="MVI56368.1"/>
    </source>
</evidence>
<reference evidence="6 11" key="1">
    <citation type="submission" date="2015-04" db="EMBL/GenBank/DDBJ databases">
        <authorList>
            <person name="Syromyatnikov M.Y."/>
            <person name="Popov V.N."/>
        </authorList>
    </citation>
    <scope>NUCLEOTIDE SEQUENCE [LARGE SCALE GENOMIC DNA]</scope>
    <source>
        <strain evidence="6 11">AH1</strain>
    </source>
</reference>
<dbReference type="Pfam" id="PF01844">
    <property type="entry name" value="HNH"/>
    <property type="match status" value="1"/>
</dbReference>
<dbReference type="PANTHER" id="PTHR41286:SF1">
    <property type="entry name" value="HNH NUCLEASE YAJD-RELATED"/>
    <property type="match status" value="1"/>
</dbReference>
<evidence type="ECO:0000313" key="9">
    <source>
        <dbReference type="EMBL" id="PPJ76401.1"/>
    </source>
</evidence>
<reference evidence="10 13" key="3">
    <citation type="submission" date="2018-06" db="EMBL/GenBank/DDBJ databases">
        <authorList>
            <consortium name="Pathogen Informatics"/>
            <person name="Doyle S."/>
        </authorList>
    </citation>
    <scope>NUCLEOTIDE SEQUENCE [LARGE SCALE GENOMIC DNA]</scope>
    <source>
        <strain evidence="10 13">NCTC6133</strain>
    </source>
</reference>
<proteinExistence type="inferred from homology"/>
<evidence type="ECO:0000256" key="2">
    <source>
        <dbReference type="ARBA" id="ARBA00022801"/>
    </source>
</evidence>
<dbReference type="PANTHER" id="PTHR41286">
    <property type="entry name" value="HNH NUCLEASE YAJD-RELATED"/>
    <property type="match status" value="1"/>
</dbReference>
<dbReference type="EMBL" id="UHAP01000001">
    <property type="protein sequence ID" value="SUK44259.1"/>
    <property type="molecule type" value="Genomic_DNA"/>
</dbReference>
<reference evidence="9 12" key="2">
    <citation type="submission" date="2017-11" db="EMBL/GenBank/DDBJ databases">
        <authorList>
            <person name="Founou R.C."/>
            <person name="Founou L."/>
            <person name="Allam M."/>
            <person name="Ismail A."/>
            <person name="Essack S.Y."/>
        </authorList>
    </citation>
    <scope>NUCLEOTIDE SEQUENCE [LARGE SCALE GENOMIC DNA]</scope>
    <source>
        <strain evidence="9 12">G703N2B1</strain>
    </source>
</reference>
<evidence type="ECO:0000313" key="8">
    <source>
        <dbReference type="EMBL" id="MVL44867.1"/>
    </source>
</evidence>
<evidence type="ECO:0000313" key="12">
    <source>
        <dbReference type="Proteomes" id="UP000238775"/>
    </source>
</evidence>
<dbReference type="EMBL" id="PGWZ01000286">
    <property type="protein sequence ID" value="PPJ76401.1"/>
    <property type="molecule type" value="Genomic_DNA"/>
</dbReference>
<dbReference type="RefSeq" id="WP_000870118.1">
    <property type="nucleotide sequence ID" value="NZ_BAABSP010000004.1"/>
</dbReference>
<dbReference type="Gene3D" id="1.10.30.50">
    <property type="match status" value="1"/>
</dbReference>
<evidence type="ECO:0000313" key="6">
    <source>
        <dbReference type="EMBL" id="CRI20765.1"/>
    </source>
</evidence>
<evidence type="ECO:0000313" key="14">
    <source>
        <dbReference type="Proteomes" id="UP000433366"/>
    </source>
</evidence>
<dbReference type="EMBL" id="CVOQ01000040">
    <property type="protein sequence ID" value="CRI20765.1"/>
    <property type="molecule type" value="Genomic_DNA"/>
</dbReference>